<evidence type="ECO:0000256" key="1">
    <source>
        <dbReference type="ARBA" id="ARBA00005189"/>
    </source>
</evidence>
<dbReference type="PANTHER" id="PTHR10434">
    <property type="entry name" value="1-ACYL-SN-GLYCEROL-3-PHOSPHATE ACYLTRANSFERASE"/>
    <property type="match status" value="1"/>
</dbReference>
<organism evidence="7 8">
    <name type="scientific">Acinetobacter soli NIPH 2899</name>
    <dbReference type="NCBI Taxonomy" id="1217677"/>
    <lineage>
        <taxon>Bacteria</taxon>
        <taxon>Pseudomonadati</taxon>
        <taxon>Pseudomonadota</taxon>
        <taxon>Gammaproteobacteria</taxon>
        <taxon>Moraxellales</taxon>
        <taxon>Moraxellaceae</taxon>
        <taxon>Acinetobacter</taxon>
    </lineage>
</organism>
<dbReference type="SMART" id="SM00563">
    <property type="entry name" value="PlsC"/>
    <property type="match status" value="1"/>
</dbReference>
<keyword evidence="4" id="KW-0443">Lipid metabolism</keyword>
<sequence length="300" mass="33873">MLTFGFYHQYKIYQIGIECTQPECIMIFMTEHTADTQSSLNPLTRLALYSKKFALGLGVVGEGFYLVYRHGLYKHPNDPANTRYVQYFCRRLCKVFNLDVRVHGEIPREPALWVSNHISWLDIAVLGSGARVFFLSKAEVEKWPILGQLAKGGGTLFIKRGSGDSIRIREQISAFLKKDIPVLFFPEATTTDGKTIKRVHGRILGAALEAQKPVQICLICYVNQHGELDTVAPFIGDMSFVEHVKRVLEMPKVVAHLMALPAISVEGHTLKSLTDEVQHKMHEGLEELHRLTLKQTPLTT</sequence>
<evidence type="ECO:0000256" key="4">
    <source>
        <dbReference type="ARBA" id="ARBA00023098"/>
    </source>
</evidence>
<dbReference type="SUPFAM" id="SSF69593">
    <property type="entry name" value="Glycerol-3-phosphate (1)-acyltransferase"/>
    <property type="match status" value="1"/>
</dbReference>
<dbReference type="InterPro" id="IPR002123">
    <property type="entry name" value="Plipid/glycerol_acylTrfase"/>
</dbReference>
<name>A0ABN0JZK2_9GAMM</name>
<evidence type="ECO:0000259" key="6">
    <source>
        <dbReference type="SMART" id="SM00563"/>
    </source>
</evidence>
<dbReference type="CDD" id="cd07989">
    <property type="entry name" value="LPLAT_AGPAT-like"/>
    <property type="match status" value="1"/>
</dbReference>
<comment type="caution">
    <text evidence="7">The sequence shown here is derived from an EMBL/GenBank/DDBJ whole genome shotgun (WGS) entry which is preliminary data.</text>
</comment>
<keyword evidence="8" id="KW-1185">Reference proteome</keyword>
<reference evidence="7 8" key="1">
    <citation type="submission" date="2013-02" db="EMBL/GenBank/DDBJ databases">
        <title>The Genome Sequence of Acinetobacter soli NIPH 2899.</title>
        <authorList>
            <consortium name="The Broad Institute Genome Sequencing Platform"/>
            <consortium name="The Broad Institute Genome Sequencing Center for Infectious Disease"/>
            <person name="Cerqueira G."/>
            <person name="Feldgarden M."/>
            <person name="Courvalin P."/>
            <person name="Perichon B."/>
            <person name="Grillot-Courvalin C."/>
            <person name="Clermont D."/>
            <person name="Rocha E."/>
            <person name="Yoon E.-J."/>
            <person name="Nemec A."/>
            <person name="Walker B."/>
            <person name="Young S.K."/>
            <person name="Zeng Q."/>
            <person name="Gargeya S."/>
            <person name="Fitzgerald M."/>
            <person name="Haas B."/>
            <person name="Abouelleil A."/>
            <person name="Alvarado L."/>
            <person name="Arachchi H.M."/>
            <person name="Berlin A.M."/>
            <person name="Chapman S.B."/>
            <person name="Dewar J."/>
            <person name="Goldberg J."/>
            <person name="Griggs A."/>
            <person name="Gujja S."/>
            <person name="Hansen M."/>
            <person name="Howarth C."/>
            <person name="Imamovic A."/>
            <person name="Larimer J."/>
            <person name="McCowan C."/>
            <person name="Murphy C."/>
            <person name="Neiman D."/>
            <person name="Pearson M."/>
            <person name="Priest M."/>
            <person name="Roberts A."/>
            <person name="Saif S."/>
            <person name="Shea T."/>
            <person name="Sisk P."/>
            <person name="Sykes S."/>
            <person name="Wortman J."/>
            <person name="Nusbaum C."/>
            <person name="Birren B."/>
        </authorList>
    </citation>
    <scope>NUCLEOTIDE SEQUENCE [LARGE SCALE GENOMIC DNA]</scope>
    <source>
        <strain evidence="7 8">NIPH 2899</strain>
    </source>
</reference>
<accession>A0ABN0JZK2</accession>
<dbReference type="Proteomes" id="UP000018433">
    <property type="component" value="Unassembled WGS sequence"/>
</dbReference>
<protein>
    <recommendedName>
        <fullName evidence="6">Phospholipid/glycerol acyltransferase domain-containing protein</fullName>
    </recommendedName>
</protein>
<dbReference type="Pfam" id="PF01553">
    <property type="entry name" value="Acyltransferase"/>
    <property type="match status" value="1"/>
</dbReference>
<keyword evidence="3" id="KW-0808">Transferase</keyword>
<keyword evidence="5" id="KW-0012">Acyltransferase</keyword>
<evidence type="ECO:0000313" key="8">
    <source>
        <dbReference type="Proteomes" id="UP000018433"/>
    </source>
</evidence>
<dbReference type="EMBL" id="APPV01000006">
    <property type="protein sequence ID" value="ENV61036.1"/>
    <property type="molecule type" value="Genomic_DNA"/>
</dbReference>
<proteinExistence type="predicted"/>
<evidence type="ECO:0000256" key="2">
    <source>
        <dbReference type="ARBA" id="ARBA00022516"/>
    </source>
</evidence>
<gene>
    <name evidence="7" type="ORF">F950_00281</name>
</gene>
<comment type="pathway">
    <text evidence="1">Lipid metabolism.</text>
</comment>
<keyword evidence="2" id="KW-0444">Lipid biosynthesis</keyword>
<evidence type="ECO:0000256" key="3">
    <source>
        <dbReference type="ARBA" id="ARBA00022679"/>
    </source>
</evidence>
<dbReference type="PANTHER" id="PTHR10434:SF64">
    <property type="entry name" value="1-ACYL-SN-GLYCEROL-3-PHOSPHATE ACYLTRANSFERASE-RELATED"/>
    <property type="match status" value="1"/>
</dbReference>
<evidence type="ECO:0000313" key="7">
    <source>
        <dbReference type="EMBL" id="ENV61036.1"/>
    </source>
</evidence>
<evidence type="ECO:0000256" key="5">
    <source>
        <dbReference type="ARBA" id="ARBA00023315"/>
    </source>
</evidence>
<feature type="domain" description="Phospholipid/glycerol acyltransferase" evidence="6">
    <location>
        <begin position="111"/>
        <end position="222"/>
    </location>
</feature>